<evidence type="ECO:0000313" key="1">
    <source>
        <dbReference type="EMBL" id="QJB70416.1"/>
    </source>
</evidence>
<protein>
    <submittedName>
        <fullName evidence="1">Uncharacterized protein</fullName>
    </submittedName>
</protein>
<sequence length="204" mass="19563">MAIKTAAAANNMFILFDAGSGTTLFSGSGMLDGSVSVVGIAPLSSSGETTGSVVLLAGGALCGIGSGAGSTETGRCGGGADLAGFCWGDRIVVEGGRSAGTRAVGATTWGVLEREDAGTVGRGAVDVDVDGCGGGVPSSTGPSAAGVPGLCSAGGSLYSLTDGRSITSPGNSFCAKAGTAVKAQQSTAAITLAAIFAERVELFR</sequence>
<dbReference type="KEGG" id="phao:HF685_15035"/>
<proteinExistence type="predicted"/>
<accession>A0A6H2DRX9</accession>
<gene>
    <name evidence="1" type="ORF">HF685_15035</name>
</gene>
<dbReference type="Proteomes" id="UP000501600">
    <property type="component" value="Chromosome"/>
</dbReference>
<dbReference type="RefSeq" id="WP_168820721.1">
    <property type="nucleotide sequence ID" value="NZ_CP051217.1"/>
</dbReference>
<dbReference type="EMBL" id="CP051217">
    <property type="protein sequence ID" value="QJB70416.1"/>
    <property type="molecule type" value="Genomic_DNA"/>
</dbReference>
<organism evidence="1 2">
    <name type="scientific">Parasphingorhabdus halotolerans</name>
    <dbReference type="NCBI Taxonomy" id="2725558"/>
    <lineage>
        <taxon>Bacteria</taxon>
        <taxon>Pseudomonadati</taxon>
        <taxon>Pseudomonadota</taxon>
        <taxon>Alphaproteobacteria</taxon>
        <taxon>Sphingomonadales</taxon>
        <taxon>Sphingomonadaceae</taxon>
        <taxon>Parasphingorhabdus</taxon>
    </lineage>
</organism>
<evidence type="ECO:0000313" key="2">
    <source>
        <dbReference type="Proteomes" id="UP000501600"/>
    </source>
</evidence>
<reference evidence="1 2" key="1">
    <citation type="submission" date="2020-04" db="EMBL/GenBank/DDBJ databases">
        <title>Genome sequence for Sphingorhabdus sp. strain M1.</title>
        <authorList>
            <person name="Park S.-J."/>
        </authorList>
    </citation>
    <scope>NUCLEOTIDE SEQUENCE [LARGE SCALE GENOMIC DNA]</scope>
    <source>
        <strain evidence="1 2">JK6</strain>
    </source>
</reference>
<keyword evidence="2" id="KW-1185">Reference proteome</keyword>
<dbReference type="AlphaFoldDB" id="A0A6H2DRX9"/>
<name>A0A6H2DRX9_9SPHN</name>